<dbReference type="InterPro" id="IPR035093">
    <property type="entry name" value="RelE/ParE_toxin_dom_sf"/>
</dbReference>
<organism evidence="1 2">
    <name type="scientific">Pleionea mediterranea</name>
    <dbReference type="NCBI Taxonomy" id="523701"/>
    <lineage>
        <taxon>Bacteria</taxon>
        <taxon>Pseudomonadati</taxon>
        <taxon>Pseudomonadota</taxon>
        <taxon>Gammaproteobacteria</taxon>
        <taxon>Oceanospirillales</taxon>
        <taxon>Pleioneaceae</taxon>
        <taxon>Pleionea</taxon>
    </lineage>
</organism>
<protein>
    <recommendedName>
        <fullName evidence="3">mRNA interferase RelE/StbE</fullName>
    </recommendedName>
</protein>
<evidence type="ECO:0000313" key="2">
    <source>
        <dbReference type="Proteomes" id="UP000245790"/>
    </source>
</evidence>
<dbReference type="Proteomes" id="UP000245790">
    <property type="component" value="Unassembled WGS sequence"/>
</dbReference>
<gene>
    <name evidence="1" type="ORF">C8D97_111128</name>
</gene>
<dbReference type="Gene3D" id="3.30.2310.20">
    <property type="entry name" value="RelE-like"/>
    <property type="match status" value="1"/>
</dbReference>
<name>A0A316FGL0_9GAMM</name>
<proteinExistence type="predicted"/>
<dbReference type="AlphaFoldDB" id="A0A316FGL0"/>
<accession>A0A316FGL0</accession>
<comment type="caution">
    <text evidence="1">The sequence shown here is derived from an EMBL/GenBank/DDBJ whole genome shotgun (WGS) entry which is preliminary data.</text>
</comment>
<reference evidence="1 2" key="1">
    <citation type="submission" date="2018-05" db="EMBL/GenBank/DDBJ databases">
        <title>Genomic Encyclopedia of Type Strains, Phase IV (KMG-IV): sequencing the most valuable type-strain genomes for metagenomic binning, comparative biology and taxonomic classification.</title>
        <authorList>
            <person name="Goeker M."/>
        </authorList>
    </citation>
    <scope>NUCLEOTIDE SEQUENCE [LARGE SCALE GENOMIC DNA]</scope>
    <source>
        <strain evidence="1 2">DSM 25350</strain>
    </source>
</reference>
<evidence type="ECO:0008006" key="3">
    <source>
        <dbReference type="Google" id="ProtNLM"/>
    </source>
</evidence>
<dbReference type="EMBL" id="QGGU01000011">
    <property type="protein sequence ID" value="PWK47383.1"/>
    <property type="molecule type" value="Genomic_DNA"/>
</dbReference>
<keyword evidence="2" id="KW-1185">Reference proteome</keyword>
<evidence type="ECO:0000313" key="1">
    <source>
        <dbReference type="EMBL" id="PWK47383.1"/>
    </source>
</evidence>
<dbReference type="SUPFAM" id="SSF143011">
    <property type="entry name" value="RelE-like"/>
    <property type="match status" value="1"/>
</dbReference>
<sequence length="35" mass="4321">MSYKLEFHPKALKEFKKLDAVIKEKFKKKLKQRLE</sequence>